<proteinExistence type="predicted"/>
<name>A0A9J7KGS7_BRAFL</name>
<evidence type="ECO:0000313" key="3">
    <source>
        <dbReference type="RefSeq" id="XP_035659363.1"/>
    </source>
</evidence>
<evidence type="ECO:0000313" key="2">
    <source>
        <dbReference type="Proteomes" id="UP000001554"/>
    </source>
</evidence>
<evidence type="ECO:0000256" key="1">
    <source>
        <dbReference type="SAM" id="MobiDB-lite"/>
    </source>
</evidence>
<reference evidence="2" key="1">
    <citation type="journal article" date="2020" name="Nat. Ecol. Evol.">
        <title>Deeply conserved synteny resolves early events in vertebrate evolution.</title>
        <authorList>
            <person name="Simakov O."/>
            <person name="Marletaz F."/>
            <person name="Yue J.X."/>
            <person name="O'Connell B."/>
            <person name="Jenkins J."/>
            <person name="Brandt A."/>
            <person name="Calef R."/>
            <person name="Tung C.H."/>
            <person name="Huang T.K."/>
            <person name="Schmutz J."/>
            <person name="Satoh N."/>
            <person name="Yu J.K."/>
            <person name="Putnam N.H."/>
            <person name="Green R.E."/>
            <person name="Rokhsar D.S."/>
        </authorList>
    </citation>
    <scope>NUCLEOTIDE SEQUENCE [LARGE SCALE GENOMIC DNA]</scope>
    <source>
        <strain evidence="2">S238N-H82</strain>
    </source>
</reference>
<dbReference type="GeneID" id="118404400"/>
<sequence>MASYRLPSIIRRDTVQVKVQPGRSMPTERFRPLGTFRGRDSLNVDISRRIFGKDRNRSPTVDEITEHDVEAMRRAVELELLTFNKWTRTNGKMAAPPPKKDHFSLMSRFDPCPTRAVTPLPERREDHKLGTRTCQKHPMADDPKPEYCSILGEYACAGCAKQRKKKRVTFRLNQSYPNWDTNPKTLCAPVKIEQLRRAFPRKPSSTSFSSGKKADTKVTTKDKVRFEGRPRSSLKQSKCCWEGQVTEWEVMQRMAEQKKASWEDAPRIVVPTVTSRQRTDSEATSVYVAPPIV</sequence>
<organism evidence="2 3">
    <name type="scientific">Branchiostoma floridae</name>
    <name type="common">Florida lancelet</name>
    <name type="synonym">Amphioxus</name>
    <dbReference type="NCBI Taxonomy" id="7739"/>
    <lineage>
        <taxon>Eukaryota</taxon>
        <taxon>Metazoa</taxon>
        <taxon>Chordata</taxon>
        <taxon>Cephalochordata</taxon>
        <taxon>Leptocardii</taxon>
        <taxon>Amphioxiformes</taxon>
        <taxon>Branchiostomatidae</taxon>
        <taxon>Branchiostoma</taxon>
    </lineage>
</organism>
<reference evidence="3" key="2">
    <citation type="submission" date="2025-08" db="UniProtKB">
        <authorList>
            <consortium name="RefSeq"/>
        </authorList>
    </citation>
    <scope>IDENTIFICATION</scope>
    <source>
        <strain evidence="3">S238N-H82</strain>
        <tissue evidence="3">Testes</tissue>
    </source>
</reference>
<dbReference type="Proteomes" id="UP000001554">
    <property type="component" value="Chromosome 17"/>
</dbReference>
<dbReference type="KEGG" id="bfo:118404400"/>
<accession>A0A9J7KGS7</accession>
<dbReference type="OrthoDB" id="9996062at2759"/>
<gene>
    <name evidence="3" type="primary">LOC118404400</name>
</gene>
<dbReference type="RefSeq" id="XP_035659363.1">
    <property type="nucleotide sequence ID" value="XM_035803470.1"/>
</dbReference>
<dbReference type="AlphaFoldDB" id="A0A9J7KGS7"/>
<dbReference type="OMA" id="WEDAPRI"/>
<protein>
    <submittedName>
        <fullName evidence="3">Uncharacterized protein LOC118404400</fullName>
    </submittedName>
</protein>
<keyword evidence="2" id="KW-1185">Reference proteome</keyword>
<feature type="region of interest" description="Disordered" evidence="1">
    <location>
        <begin position="273"/>
        <end position="293"/>
    </location>
</feature>